<comment type="similarity">
    <text evidence="1">Belongs to the costars family.</text>
</comment>
<dbReference type="InterPro" id="IPR038095">
    <property type="entry name" value="Costars_sf"/>
</dbReference>
<dbReference type="Pfam" id="PF14705">
    <property type="entry name" value="Costars"/>
    <property type="match status" value="1"/>
</dbReference>
<dbReference type="GO" id="GO:0032970">
    <property type="term" value="P:regulation of actin filament-based process"/>
    <property type="evidence" value="ECO:0000318"/>
    <property type="project" value="GO_Central"/>
</dbReference>
<evidence type="ECO:0000313" key="3">
    <source>
        <dbReference type="EMBL" id="EGC28682.1"/>
    </source>
</evidence>
<evidence type="ECO:0000256" key="1">
    <source>
        <dbReference type="ARBA" id="ARBA00006126"/>
    </source>
</evidence>
<dbReference type="RefSeq" id="XP_003294794.1">
    <property type="nucleotide sequence ID" value="XM_003294746.1"/>
</dbReference>
<dbReference type="SMART" id="SM01283">
    <property type="entry name" value="Costars"/>
    <property type="match status" value="1"/>
</dbReference>
<dbReference type="VEuPathDB" id="AmoebaDB:DICPUDRAFT_96120"/>
<sequence>MADQTQVDHEVQLLKEHIKRLGTKNANNQYVVKYGVLFNDDTVGNVFEALMGTLKSAKRKKIITFEGELLLQRVHDNVDIILLQE</sequence>
<dbReference type="Gene3D" id="1.10.10.1540">
    <property type="entry name" value="Costar domain"/>
    <property type="match status" value="1"/>
</dbReference>
<dbReference type="GeneID" id="10510443"/>
<keyword evidence="5" id="KW-1185">Reference proteome</keyword>
<dbReference type="OMA" id="QRVHDNV"/>
<dbReference type="VEuPathDB" id="AmoebaDB:DICPUDRAFT_43951"/>
<dbReference type="RefSeq" id="XP_003294793.1">
    <property type="nucleotide sequence ID" value="XM_003294745.1"/>
</dbReference>
<reference evidence="5" key="2">
    <citation type="journal article" date="2011" name="Genome Biol.">
        <title>Comparative genomics of the social amoebae Dictyostelium discoideum and Dictyostelium purpureum.</title>
        <authorList>
            <consortium name="US DOE Joint Genome Institute (JGI-PGF)"/>
            <person name="Sucgang R."/>
            <person name="Kuo A."/>
            <person name="Tian X."/>
            <person name="Salerno W."/>
            <person name="Parikh A."/>
            <person name="Feasley C.L."/>
            <person name="Dalin E."/>
            <person name="Tu H."/>
            <person name="Huang E."/>
            <person name="Barry K."/>
            <person name="Lindquist E."/>
            <person name="Shapiro H."/>
            <person name="Bruce D."/>
            <person name="Schmutz J."/>
            <person name="Salamov A."/>
            <person name="Fey P."/>
            <person name="Gaudet P."/>
            <person name="Anjard C."/>
            <person name="Babu M.M."/>
            <person name="Basu S."/>
            <person name="Bushmanova Y."/>
            <person name="van der Wel H."/>
            <person name="Katoh-Kurasawa M."/>
            <person name="Dinh C."/>
            <person name="Coutinho P.M."/>
            <person name="Saito T."/>
            <person name="Elias M."/>
            <person name="Schaap P."/>
            <person name="Kay R.R."/>
            <person name="Henrissat B."/>
            <person name="Eichinger L."/>
            <person name="Rivero F."/>
            <person name="Putnam N.H."/>
            <person name="West C.M."/>
            <person name="Loomis W.F."/>
            <person name="Chisholm R.L."/>
            <person name="Shaulsky G."/>
            <person name="Strassmann J.E."/>
            <person name="Queller D.C."/>
            <person name="Kuspa A."/>
            <person name="Grigoriev I.V."/>
        </authorList>
    </citation>
    <scope>NUCLEOTIDE SEQUENCE [LARGE SCALE GENOMIC DNA]</scope>
    <source>
        <strain evidence="5">QSDP1</strain>
    </source>
</reference>
<evidence type="ECO:0000259" key="2">
    <source>
        <dbReference type="SMART" id="SM01283"/>
    </source>
</evidence>
<dbReference type="InterPro" id="IPR027817">
    <property type="entry name" value="Costars_dom"/>
</dbReference>
<name>F1A548_DICPU</name>
<evidence type="ECO:0000313" key="4">
    <source>
        <dbReference type="EMBL" id="EGC28683.1"/>
    </source>
</evidence>
<dbReference type="KEGG" id="dpp:DICPUDRAFT_96120"/>
<dbReference type="InterPro" id="IPR044302">
    <property type="entry name" value="Costars"/>
</dbReference>
<dbReference type="AlphaFoldDB" id="F1A548"/>
<protein>
    <recommendedName>
        <fullName evidence="2">Costars domain-containing protein</fullName>
    </recommendedName>
</protein>
<organism evidence="3 5">
    <name type="scientific">Dictyostelium purpureum</name>
    <name type="common">Slime mold</name>
    <dbReference type="NCBI Taxonomy" id="5786"/>
    <lineage>
        <taxon>Eukaryota</taxon>
        <taxon>Amoebozoa</taxon>
        <taxon>Evosea</taxon>
        <taxon>Eumycetozoa</taxon>
        <taxon>Dictyostelia</taxon>
        <taxon>Dictyosteliales</taxon>
        <taxon>Dictyosteliaceae</taxon>
        <taxon>Dictyostelium</taxon>
    </lineage>
</organism>
<accession>F1A548</accession>
<dbReference type="GeneID" id="10510442"/>
<dbReference type="FunFam" id="1.10.10.1540:FF:000002">
    <property type="entry name" value="costars family protein ABRACL"/>
    <property type="match status" value="1"/>
</dbReference>
<feature type="domain" description="Costars" evidence="2">
    <location>
        <begin position="5"/>
        <end position="83"/>
    </location>
</feature>
<evidence type="ECO:0000313" key="5">
    <source>
        <dbReference type="Proteomes" id="UP000001064"/>
    </source>
</evidence>
<dbReference type="KEGG" id="dpp:DICPUDRAFT_43951"/>
<dbReference type="eggNOG" id="KOG3376">
    <property type="taxonomic scope" value="Eukaryota"/>
</dbReference>
<proteinExistence type="inferred from homology"/>
<dbReference type="EMBL" id="GL871566">
    <property type="protein sequence ID" value="EGC28682.1"/>
    <property type="molecule type" value="Genomic_DNA"/>
</dbReference>
<dbReference type="Proteomes" id="UP000001064">
    <property type="component" value="Unassembled WGS sequence"/>
</dbReference>
<dbReference type="EMBL" id="GL871566">
    <property type="protein sequence ID" value="EGC28683.1"/>
    <property type="molecule type" value="Genomic_DNA"/>
</dbReference>
<gene>
    <name evidence="3" type="ORF">DICPUDRAFT_43951</name>
    <name evidence="4" type="ORF">DICPUDRAFT_96120</name>
</gene>
<reference evidence="3" key="1">
    <citation type="submission" date="2010-04" db="EMBL/GenBank/DDBJ databases">
        <title>Comparative genomics of the social amoebae Dictyostelium discoideum and Dictyostelium purpureum.</title>
        <authorList>
            <consortium name="US DOE Joint Genome Institute (JGI-PGF)"/>
            <person name="Sucgang R."/>
            <person name="Kuo A."/>
            <person name="Tian X."/>
            <person name="Salerno W."/>
            <person name="Parikh A."/>
            <person name="Feasley C.L."/>
            <person name="Dalin E."/>
            <person name="Tu H."/>
            <person name="Huang E."/>
            <person name="Barry K."/>
            <person name="Lindquist E."/>
            <person name="Shapiro H."/>
            <person name="Bruce D."/>
            <person name="Schmutz J."/>
            <person name="Salamov A."/>
            <person name="Fey P."/>
            <person name="Gaudet P."/>
            <person name="Anjard C."/>
            <person name="Mohan M.B."/>
            <person name="Basu S."/>
            <person name="Bushmanova Y."/>
            <person name="van der Wel H."/>
            <person name="Katoh-Kurasawa M."/>
            <person name="Coutinho P.M."/>
            <person name="Saito T."/>
            <person name="Elias M."/>
            <person name="Schaap P."/>
            <person name="Kay R.R."/>
            <person name="Henrissat B."/>
            <person name="Eichinger L."/>
            <person name="Rivero F."/>
            <person name="Putnam N.H."/>
            <person name="West C.M."/>
            <person name="Loomis W.F."/>
            <person name="Chisholm R.L."/>
            <person name="Shaulsky G."/>
            <person name="Strassmann J.E."/>
            <person name="Queller D.C."/>
            <person name="Kuspa A."/>
            <person name="Grigoriev I.V."/>
        </authorList>
    </citation>
    <scope>NUCLEOTIDE SEQUENCE</scope>
    <source>
        <strain evidence="3">QSDP1</strain>
    </source>
</reference>
<dbReference type="OrthoDB" id="9871914at2759"/>
<dbReference type="PANTHER" id="PTHR46334">
    <property type="entry name" value="COSTARS FAMILY PROTEIN ABRACL"/>
    <property type="match status" value="1"/>
</dbReference>
<dbReference type="PANTHER" id="PTHR46334:SF1">
    <property type="entry name" value="COSTARS FAMILY PROTEIN ABRACL"/>
    <property type="match status" value="1"/>
</dbReference>